<dbReference type="GO" id="GO:0004252">
    <property type="term" value="F:serine-type endopeptidase activity"/>
    <property type="evidence" value="ECO:0007669"/>
    <property type="project" value="InterPro"/>
</dbReference>
<keyword evidence="4" id="KW-0378">Hydrolase</keyword>
<gene>
    <name evidence="9" type="ORF">BCR36DRAFT_375218</name>
</gene>
<dbReference type="EMBL" id="MCFH01000083">
    <property type="protein sequence ID" value="ORX41601.1"/>
    <property type="molecule type" value="Genomic_DNA"/>
</dbReference>
<evidence type="ECO:0000256" key="5">
    <source>
        <dbReference type="ARBA" id="ARBA00022825"/>
    </source>
</evidence>
<keyword evidence="5" id="KW-0720">Serine protease</keyword>
<feature type="domain" description="Chitin-binding type-1" evidence="8">
    <location>
        <begin position="232"/>
        <end position="273"/>
    </location>
</feature>
<dbReference type="SUPFAM" id="SSF57016">
    <property type="entry name" value="Plant lectins/antimicrobial peptides"/>
    <property type="match status" value="1"/>
</dbReference>
<dbReference type="Pfam" id="PF00082">
    <property type="entry name" value="Peptidase_S8"/>
    <property type="match status" value="1"/>
</dbReference>
<keyword evidence="6" id="KW-1015">Disulfide bond</keyword>
<evidence type="ECO:0000256" key="3">
    <source>
        <dbReference type="ARBA" id="ARBA00022670"/>
    </source>
</evidence>
<dbReference type="SMART" id="SM00270">
    <property type="entry name" value="ChtBD1"/>
    <property type="match status" value="1"/>
</dbReference>
<evidence type="ECO:0000256" key="1">
    <source>
        <dbReference type="ARBA" id="ARBA00011073"/>
    </source>
</evidence>
<dbReference type="Proteomes" id="UP000193719">
    <property type="component" value="Unassembled WGS sequence"/>
</dbReference>
<dbReference type="PROSITE" id="PS51892">
    <property type="entry name" value="SUBTILASE"/>
    <property type="match status" value="1"/>
</dbReference>
<evidence type="ECO:0000259" key="8">
    <source>
        <dbReference type="PROSITE" id="PS50941"/>
    </source>
</evidence>
<dbReference type="InterPro" id="IPR050131">
    <property type="entry name" value="Peptidase_S8_subtilisin-like"/>
</dbReference>
<proteinExistence type="inferred from homology"/>
<comment type="similarity">
    <text evidence="1 7">Belongs to the peptidase S8 family.</text>
</comment>
<comment type="caution">
    <text evidence="6">Lacks conserved residue(s) required for the propagation of feature annotation.</text>
</comment>
<dbReference type="GO" id="GO:0008061">
    <property type="term" value="F:chitin binding"/>
    <property type="evidence" value="ECO:0007669"/>
    <property type="project" value="UniProtKB-UniRule"/>
</dbReference>
<name>A0A1Y1UVF0_9FUNG</name>
<dbReference type="PANTHER" id="PTHR43806">
    <property type="entry name" value="PEPTIDASE S8"/>
    <property type="match status" value="1"/>
</dbReference>
<dbReference type="InterPro" id="IPR036861">
    <property type="entry name" value="Endochitinase-like_sf"/>
</dbReference>
<protein>
    <recommendedName>
        <fullName evidence="8">Chitin-binding type-1 domain-containing protein</fullName>
    </recommendedName>
</protein>
<sequence>YINLLSKYGIIFVNSAGNNGENVYDIENDIAHFPCYVENVICVGGIDNAGGNDKNYSLSYEEGSVKKMKTKFYRKHKNSNYGKGVNIYAPYYVNYYFCNKNDSCDYAYSGGTSFSAPIVGGVIATIMSENQNINFTTEIVLDYLKKISLYNIISGVSEESNYFINNGKHIVYSYDNKYHGCGLNSGNKKCSNNECCSLEGLCINSNNSNCKTNKGCQDSYGTCEIVTSKSNNGKCGLGYGNCHSGYCCSYYGYCGKTSEYCGLGCQTNYGHCL</sequence>
<keyword evidence="3" id="KW-0645">Protease</keyword>
<evidence type="ECO:0000313" key="9">
    <source>
        <dbReference type="EMBL" id="ORX41601.1"/>
    </source>
</evidence>
<feature type="non-terminal residue" evidence="9">
    <location>
        <position position="1"/>
    </location>
</feature>
<feature type="disulfide bond" evidence="6">
    <location>
        <begin position="247"/>
        <end position="261"/>
    </location>
</feature>
<evidence type="ECO:0000256" key="4">
    <source>
        <dbReference type="ARBA" id="ARBA00022801"/>
    </source>
</evidence>
<dbReference type="OrthoDB" id="206201at2759"/>
<dbReference type="CDD" id="cd00306">
    <property type="entry name" value="Peptidases_S8_S53"/>
    <property type="match status" value="1"/>
</dbReference>
<reference evidence="9 10" key="1">
    <citation type="submission" date="2016-08" db="EMBL/GenBank/DDBJ databases">
        <title>Genomes of anaerobic fungi encode conserved fungal cellulosomes for biomass hydrolysis.</title>
        <authorList>
            <consortium name="DOE Joint Genome Institute"/>
            <person name="Haitjema C.H."/>
            <person name="Gilmore S.P."/>
            <person name="Henske J.K."/>
            <person name="Solomon K.V."/>
            <person name="De Groot R."/>
            <person name="Kuo A."/>
            <person name="Mondo S.J."/>
            <person name="Salamov A.A."/>
            <person name="Labutti K."/>
            <person name="Zhao Z."/>
            <person name="Chiniquy J."/>
            <person name="Barry K."/>
            <person name="Brewer H.M."/>
            <person name="Purvine S.O."/>
            <person name="Wright A.T."/>
            <person name="Boxma B."/>
            <person name="Van Alen T."/>
            <person name="Hackstein J.H."/>
            <person name="Baker S.E."/>
            <person name="Grigoriev I.V."/>
            <person name="O'Malley M.A."/>
        </authorList>
    </citation>
    <scope>NUCLEOTIDE SEQUENCE [LARGE SCALE GENOMIC DNA]</scope>
    <source>
        <strain evidence="10">finn</strain>
    </source>
</reference>
<evidence type="ECO:0000256" key="2">
    <source>
        <dbReference type="ARBA" id="ARBA00022669"/>
    </source>
</evidence>
<dbReference type="InterPro" id="IPR000209">
    <property type="entry name" value="Peptidase_S8/S53_dom"/>
</dbReference>
<evidence type="ECO:0000256" key="6">
    <source>
        <dbReference type="PROSITE-ProRule" id="PRU00261"/>
    </source>
</evidence>
<dbReference type="Gene3D" id="3.30.60.10">
    <property type="entry name" value="Endochitinase-like"/>
    <property type="match status" value="1"/>
</dbReference>
<dbReference type="Gene3D" id="3.40.50.200">
    <property type="entry name" value="Peptidase S8/S53 domain"/>
    <property type="match status" value="1"/>
</dbReference>
<dbReference type="SUPFAM" id="SSF52743">
    <property type="entry name" value="Subtilisin-like"/>
    <property type="match status" value="1"/>
</dbReference>
<dbReference type="PROSITE" id="PS00026">
    <property type="entry name" value="CHIT_BIND_I_1"/>
    <property type="match status" value="1"/>
</dbReference>
<dbReference type="InterPro" id="IPR036852">
    <property type="entry name" value="Peptidase_S8/S53_dom_sf"/>
</dbReference>
<comment type="caution">
    <text evidence="9">The sequence shown here is derived from an EMBL/GenBank/DDBJ whole genome shotgun (WGS) entry which is preliminary data.</text>
</comment>
<dbReference type="InterPro" id="IPR018371">
    <property type="entry name" value="Chitin-binding_1_CS"/>
</dbReference>
<keyword evidence="2 6" id="KW-0147">Chitin-binding</keyword>
<dbReference type="STRING" id="1754191.A0A1Y1UVF0"/>
<dbReference type="PROSITE" id="PS50941">
    <property type="entry name" value="CHIT_BIND_I_2"/>
    <property type="match status" value="1"/>
</dbReference>
<dbReference type="PANTHER" id="PTHR43806:SF11">
    <property type="entry name" value="CEREVISIN-RELATED"/>
    <property type="match status" value="1"/>
</dbReference>
<feature type="disulfide bond" evidence="6">
    <location>
        <begin position="242"/>
        <end position="254"/>
    </location>
</feature>
<accession>A0A1Y1UVF0</accession>
<evidence type="ECO:0000313" key="10">
    <source>
        <dbReference type="Proteomes" id="UP000193719"/>
    </source>
</evidence>
<dbReference type="GO" id="GO:0006508">
    <property type="term" value="P:proteolysis"/>
    <property type="evidence" value="ECO:0007669"/>
    <property type="project" value="UniProtKB-KW"/>
</dbReference>
<dbReference type="AlphaFoldDB" id="A0A1Y1UVF0"/>
<keyword evidence="10" id="KW-1185">Reference proteome</keyword>
<organism evidence="9 10">
    <name type="scientific">Piromyces finnis</name>
    <dbReference type="NCBI Taxonomy" id="1754191"/>
    <lineage>
        <taxon>Eukaryota</taxon>
        <taxon>Fungi</taxon>
        <taxon>Fungi incertae sedis</taxon>
        <taxon>Chytridiomycota</taxon>
        <taxon>Chytridiomycota incertae sedis</taxon>
        <taxon>Neocallimastigomycetes</taxon>
        <taxon>Neocallimastigales</taxon>
        <taxon>Neocallimastigaceae</taxon>
        <taxon>Piromyces</taxon>
    </lineage>
</organism>
<dbReference type="InterPro" id="IPR001002">
    <property type="entry name" value="Chitin-bd_1"/>
</dbReference>
<evidence type="ECO:0000256" key="7">
    <source>
        <dbReference type="PROSITE-ProRule" id="PRU01240"/>
    </source>
</evidence>
<reference evidence="9 10" key="2">
    <citation type="submission" date="2016-08" db="EMBL/GenBank/DDBJ databases">
        <title>Pervasive Adenine N6-methylation of Active Genes in Fungi.</title>
        <authorList>
            <consortium name="DOE Joint Genome Institute"/>
            <person name="Mondo S.J."/>
            <person name="Dannebaum R.O."/>
            <person name="Kuo R.C."/>
            <person name="Labutti K."/>
            <person name="Haridas S."/>
            <person name="Kuo A."/>
            <person name="Salamov A."/>
            <person name="Ahrendt S.R."/>
            <person name="Lipzen A."/>
            <person name="Sullivan W."/>
            <person name="Andreopoulos W.B."/>
            <person name="Clum A."/>
            <person name="Lindquist E."/>
            <person name="Daum C."/>
            <person name="Ramamoorthy G.K."/>
            <person name="Gryganskyi A."/>
            <person name="Culley D."/>
            <person name="Magnuson J.K."/>
            <person name="James T.Y."/>
            <person name="O'Malley M.A."/>
            <person name="Stajich J.E."/>
            <person name="Spatafora J.W."/>
            <person name="Visel A."/>
            <person name="Grigoriev I.V."/>
        </authorList>
    </citation>
    <scope>NUCLEOTIDE SEQUENCE [LARGE SCALE GENOMIC DNA]</scope>
    <source>
        <strain evidence="10">finn</strain>
    </source>
</reference>